<evidence type="ECO:0000313" key="1">
    <source>
        <dbReference type="EMBL" id="KAK2194669.1"/>
    </source>
</evidence>
<evidence type="ECO:0000313" key="2">
    <source>
        <dbReference type="EMBL" id="KAK2195044.1"/>
    </source>
</evidence>
<dbReference type="EMBL" id="JALLKP010000005">
    <property type="protein sequence ID" value="KAK2195044.1"/>
    <property type="molecule type" value="Genomic_DNA"/>
</dbReference>
<protein>
    <submittedName>
        <fullName evidence="1">Uncharacterized protein</fullName>
    </submittedName>
</protein>
<dbReference type="KEGG" id="bdw:94337641"/>
<dbReference type="RefSeq" id="XP_067801887.1">
    <property type="nucleotide sequence ID" value="XM_067948356.1"/>
</dbReference>
<organism evidence="1 3">
    <name type="scientific">Babesia duncani</name>
    <dbReference type="NCBI Taxonomy" id="323732"/>
    <lineage>
        <taxon>Eukaryota</taxon>
        <taxon>Sar</taxon>
        <taxon>Alveolata</taxon>
        <taxon>Apicomplexa</taxon>
        <taxon>Aconoidasida</taxon>
        <taxon>Piroplasmida</taxon>
        <taxon>Babesiidae</taxon>
        <taxon>Babesia</taxon>
    </lineage>
</organism>
<dbReference type="GeneID" id="94337641"/>
<keyword evidence="3" id="KW-1185">Reference proteome</keyword>
<sequence>MLLCTQFSEQLKLVSLDMNEKSFEFEPKELAVSEYFNGCYIDAYISKKYNNNPFVIRLFFFDLISSEWYSYFFIIKNNKLVNFEIPWDSPDFEKITEGSGRYYKVKGSYHILLKDKLLNEIIAKNNLTTKDVSAFDSIDMKSLKMTLKFELESGSIVTWTGECKGTLSEKSTFIEFIITFTDSGTGWCCCLKGKKSTEGAYRYMVDGDFDNARQEQLKNSGVSEEQLREMLLVKNK</sequence>
<comment type="caution">
    <text evidence="1">The sequence shown here is derived from an EMBL/GenBank/DDBJ whole genome shotgun (WGS) entry which is preliminary data.</text>
</comment>
<evidence type="ECO:0000313" key="3">
    <source>
        <dbReference type="Proteomes" id="UP001214638"/>
    </source>
</evidence>
<dbReference type="EMBL" id="JALLKP010000066">
    <property type="protein sequence ID" value="KAK2194669.1"/>
    <property type="molecule type" value="Genomic_DNA"/>
</dbReference>
<proteinExistence type="predicted"/>
<gene>
    <name evidence="2" type="ORF">BdWA1_003344</name>
    <name evidence="1" type="ORF">BdWA1_003856</name>
</gene>
<accession>A0AAD9PGZ1</accession>
<dbReference type="Proteomes" id="UP001214638">
    <property type="component" value="Unassembled WGS sequence"/>
</dbReference>
<dbReference type="AlphaFoldDB" id="A0AAD9PGZ1"/>
<name>A0AAD9PGZ1_9APIC</name>
<reference evidence="1" key="1">
    <citation type="journal article" date="2023" name="Nat. Microbiol.">
        <title>Babesia duncani multi-omics identifies virulence factors and drug targets.</title>
        <authorList>
            <person name="Singh P."/>
            <person name="Lonardi S."/>
            <person name="Liang Q."/>
            <person name="Vydyam P."/>
            <person name="Khabirova E."/>
            <person name="Fang T."/>
            <person name="Gihaz S."/>
            <person name="Thekkiniath J."/>
            <person name="Munshi M."/>
            <person name="Abel S."/>
            <person name="Ciampossin L."/>
            <person name="Batugedara G."/>
            <person name="Gupta M."/>
            <person name="Lu X.M."/>
            <person name="Lenz T."/>
            <person name="Chakravarty S."/>
            <person name="Cornillot E."/>
            <person name="Hu Y."/>
            <person name="Ma W."/>
            <person name="Gonzalez L.M."/>
            <person name="Sanchez S."/>
            <person name="Estrada K."/>
            <person name="Sanchez-Flores A."/>
            <person name="Montero E."/>
            <person name="Harb O.S."/>
            <person name="Le Roch K.G."/>
            <person name="Mamoun C.B."/>
        </authorList>
    </citation>
    <scope>NUCLEOTIDE SEQUENCE</scope>
    <source>
        <strain evidence="1">WA1</strain>
    </source>
</reference>